<name>A0A1H7Q903_9SPHN</name>
<keyword evidence="2" id="KW-0472">Membrane</keyword>
<keyword evidence="5" id="KW-1185">Reference proteome</keyword>
<feature type="region of interest" description="Disordered" evidence="1">
    <location>
        <begin position="112"/>
        <end position="137"/>
    </location>
</feature>
<protein>
    <submittedName>
        <fullName evidence="4">Sporulation related domain-containing protein</fullName>
    </submittedName>
</protein>
<dbReference type="InterPro" id="IPR007730">
    <property type="entry name" value="SPOR-like_dom"/>
</dbReference>
<dbReference type="OrthoDB" id="7390714at2"/>
<feature type="compositionally biased region" description="Polar residues" evidence="1">
    <location>
        <begin position="122"/>
        <end position="133"/>
    </location>
</feature>
<evidence type="ECO:0000313" key="5">
    <source>
        <dbReference type="Proteomes" id="UP000199214"/>
    </source>
</evidence>
<feature type="transmembrane region" description="Helical" evidence="2">
    <location>
        <begin position="33"/>
        <end position="52"/>
    </location>
</feature>
<dbReference type="EMBL" id="FNZZ01000003">
    <property type="protein sequence ID" value="SEL43955.1"/>
    <property type="molecule type" value="Genomic_DNA"/>
</dbReference>
<sequence>MATSDQFERDEDRLPWLETVEPDEPQRSGGGRVVLLVLLGLLVLGGVIFGLYRLQTGRGADGSGELIAAQEGDYKIKPDDPGGLKVNGEGDAAIATSAGANPNGSIDLKAVPEAPISGTRRPATQPTPRSGTTSASVAVPAASAPLRAQRPMTAPVAAVPGAGSGGSLVQLGAFPSEAAANSAWSAVAKRFGYVAPLGKDVQKAEVNGRTVYRLRVNAGSANAAADICGRLKVAGESCFVTS</sequence>
<dbReference type="AlphaFoldDB" id="A0A1H7Q903"/>
<keyword evidence="2" id="KW-1133">Transmembrane helix</keyword>
<evidence type="ECO:0000313" key="4">
    <source>
        <dbReference type="EMBL" id="SEL43955.1"/>
    </source>
</evidence>
<accession>A0A1H7Q903</accession>
<gene>
    <name evidence="4" type="ORF">SAMN05216382_2054</name>
</gene>
<proteinExistence type="predicted"/>
<keyword evidence="2" id="KW-0812">Transmembrane</keyword>
<dbReference type="GO" id="GO:0042834">
    <property type="term" value="F:peptidoglycan binding"/>
    <property type="evidence" value="ECO:0007669"/>
    <property type="project" value="InterPro"/>
</dbReference>
<dbReference type="RefSeq" id="WP_093005881.1">
    <property type="nucleotide sequence ID" value="NZ_FNZZ01000003.1"/>
</dbReference>
<evidence type="ECO:0000256" key="2">
    <source>
        <dbReference type="SAM" id="Phobius"/>
    </source>
</evidence>
<organism evidence="4 5">
    <name type="scientific">Sphingomonas palmae</name>
    <dbReference type="NCBI Taxonomy" id="1855283"/>
    <lineage>
        <taxon>Bacteria</taxon>
        <taxon>Pseudomonadati</taxon>
        <taxon>Pseudomonadota</taxon>
        <taxon>Alphaproteobacteria</taxon>
        <taxon>Sphingomonadales</taxon>
        <taxon>Sphingomonadaceae</taxon>
        <taxon>Sphingomonas</taxon>
    </lineage>
</organism>
<feature type="domain" description="SPOR" evidence="3">
    <location>
        <begin position="161"/>
        <end position="242"/>
    </location>
</feature>
<dbReference type="Gene3D" id="3.30.70.1070">
    <property type="entry name" value="Sporulation related repeat"/>
    <property type="match status" value="1"/>
</dbReference>
<dbReference type="Proteomes" id="UP000199214">
    <property type="component" value="Unassembled WGS sequence"/>
</dbReference>
<evidence type="ECO:0000256" key="1">
    <source>
        <dbReference type="SAM" id="MobiDB-lite"/>
    </source>
</evidence>
<dbReference type="Pfam" id="PF05036">
    <property type="entry name" value="SPOR"/>
    <property type="match status" value="1"/>
</dbReference>
<dbReference type="PROSITE" id="PS51724">
    <property type="entry name" value="SPOR"/>
    <property type="match status" value="1"/>
</dbReference>
<evidence type="ECO:0000259" key="3">
    <source>
        <dbReference type="PROSITE" id="PS51724"/>
    </source>
</evidence>
<dbReference type="STRING" id="1855283.SAMN05216382_2054"/>
<reference evidence="5" key="1">
    <citation type="submission" date="2016-10" db="EMBL/GenBank/DDBJ databases">
        <authorList>
            <person name="Varghese N."/>
            <person name="Submissions S."/>
        </authorList>
    </citation>
    <scope>NUCLEOTIDE SEQUENCE [LARGE SCALE GENOMIC DNA]</scope>
    <source>
        <strain evidence="5">JS21-1</strain>
    </source>
</reference>
<dbReference type="InterPro" id="IPR036680">
    <property type="entry name" value="SPOR-like_sf"/>
</dbReference>